<feature type="binding site" evidence="9 13">
    <location>
        <position position="62"/>
    </location>
    <ligand>
        <name>Mn(2+)</name>
        <dbReference type="ChEBI" id="CHEBI:29035"/>
        <label>2</label>
    </ligand>
</feature>
<dbReference type="InterPro" id="IPR005995">
    <property type="entry name" value="Pgm_bpd_ind"/>
</dbReference>
<evidence type="ECO:0000259" key="14">
    <source>
        <dbReference type="Pfam" id="PF01676"/>
    </source>
</evidence>
<feature type="domain" description="BPG-independent PGAM N-terminal" evidence="15">
    <location>
        <begin position="82"/>
        <end position="299"/>
    </location>
</feature>
<feature type="binding site" evidence="9 13">
    <location>
        <position position="468"/>
    </location>
    <ligand>
        <name>Mn(2+)</name>
        <dbReference type="ChEBI" id="CHEBI:29035"/>
        <label>1</label>
    </ligand>
</feature>
<dbReference type="Gene3D" id="3.40.720.10">
    <property type="entry name" value="Alkaline Phosphatase, subunit A"/>
    <property type="match status" value="1"/>
</dbReference>
<evidence type="ECO:0000256" key="13">
    <source>
        <dbReference type="PIRSR" id="PIRSR001492-3"/>
    </source>
</evidence>
<dbReference type="InterPro" id="IPR036646">
    <property type="entry name" value="PGAM_B_sf"/>
</dbReference>
<feature type="binding site" evidence="9 13">
    <location>
        <position position="449"/>
    </location>
    <ligand>
        <name>Mn(2+)</name>
        <dbReference type="ChEBI" id="CHEBI:29035"/>
        <label>2</label>
    </ligand>
</feature>
<dbReference type="InterPro" id="IPR006124">
    <property type="entry name" value="Metalloenzyme"/>
</dbReference>
<feature type="active site" description="Phosphoserine intermediate" evidence="9 11">
    <location>
        <position position="62"/>
    </location>
</feature>
<dbReference type="Gene3D" id="3.40.1450.10">
    <property type="entry name" value="BPG-independent phosphoglycerate mutase, domain B"/>
    <property type="match status" value="1"/>
</dbReference>
<dbReference type="Pfam" id="PF01676">
    <property type="entry name" value="Metalloenzyme"/>
    <property type="match status" value="1"/>
</dbReference>
<dbReference type="CDD" id="cd16010">
    <property type="entry name" value="iPGM"/>
    <property type="match status" value="1"/>
</dbReference>
<dbReference type="PANTHER" id="PTHR31637:SF0">
    <property type="entry name" value="2,3-BISPHOSPHOGLYCERATE-INDEPENDENT PHOSPHOGLYCERATE MUTASE"/>
    <property type="match status" value="1"/>
</dbReference>
<organism evidence="16 17">
    <name type="scientific">Candidatus Doudnabacteria bacterium RIFCSPHIGHO2_01_52_17</name>
    <dbReference type="NCBI Taxonomy" id="1817820"/>
    <lineage>
        <taxon>Bacteria</taxon>
        <taxon>Candidatus Doudnaibacteriota</taxon>
    </lineage>
</organism>
<proteinExistence type="inferred from homology"/>
<evidence type="ECO:0000256" key="7">
    <source>
        <dbReference type="ARBA" id="ARBA00023211"/>
    </source>
</evidence>
<feature type="binding site" evidence="9 12">
    <location>
        <position position="191"/>
    </location>
    <ligand>
        <name>substrate</name>
    </ligand>
</feature>
<dbReference type="SUPFAM" id="SSF53649">
    <property type="entry name" value="Alkaline phosphatase-like"/>
    <property type="match status" value="1"/>
</dbReference>
<feature type="binding site" evidence="9 12">
    <location>
        <begin position="153"/>
        <end position="154"/>
    </location>
    <ligand>
        <name>substrate</name>
    </ligand>
</feature>
<protein>
    <recommendedName>
        <fullName evidence="9 10">2,3-bisphosphoglycerate-independent phosphoglycerate mutase</fullName>
        <shortName evidence="9">BPG-independent PGAM</shortName>
        <shortName evidence="9">Phosphoglyceromutase</shortName>
        <shortName evidence="9">iPGM</shortName>
        <ecNumber evidence="9 10">5.4.2.12</ecNumber>
    </recommendedName>
</protein>
<dbReference type="InterPro" id="IPR017850">
    <property type="entry name" value="Alkaline_phosphatase_core_sf"/>
</dbReference>
<dbReference type="InterPro" id="IPR011258">
    <property type="entry name" value="BPG-indep_PGM_N"/>
</dbReference>
<dbReference type="NCBIfam" id="TIGR01307">
    <property type="entry name" value="pgm_bpd_ind"/>
    <property type="match status" value="1"/>
</dbReference>
<comment type="subunit">
    <text evidence="9">Monomer.</text>
</comment>
<dbReference type="HAMAP" id="MF_01038">
    <property type="entry name" value="GpmI"/>
    <property type="match status" value="1"/>
</dbReference>
<reference evidence="16 17" key="1">
    <citation type="journal article" date="2016" name="Nat. Commun.">
        <title>Thousands of microbial genomes shed light on interconnected biogeochemical processes in an aquifer system.</title>
        <authorList>
            <person name="Anantharaman K."/>
            <person name="Brown C.T."/>
            <person name="Hug L.A."/>
            <person name="Sharon I."/>
            <person name="Castelle C.J."/>
            <person name="Probst A.J."/>
            <person name="Thomas B.C."/>
            <person name="Singh A."/>
            <person name="Wilkins M.J."/>
            <person name="Karaoz U."/>
            <person name="Brodie E.L."/>
            <person name="Williams K.H."/>
            <person name="Hubbard S.S."/>
            <person name="Banfield J.F."/>
        </authorList>
    </citation>
    <scope>NUCLEOTIDE SEQUENCE [LARGE SCALE GENOMIC DNA]</scope>
</reference>
<feature type="binding site" evidence="9 12">
    <location>
        <position position="340"/>
    </location>
    <ligand>
        <name>substrate</name>
    </ligand>
</feature>
<dbReference type="GO" id="GO:0030145">
    <property type="term" value="F:manganese ion binding"/>
    <property type="evidence" value="ECO:0007669"/>
    <property type="project" value="UniProtKB-UniRule"/>
</dbReference>
<evidence type="ECO:0000256" key="11">
    <source>
        <dbReference type="PIRSR" id="PIRSR001492-1"/>
    </source>
</evidence>
<gene>
    <name evidence="9" type="primary">gpmI</name>
    <name evidence="16" type="ORF">A3K06_03525</name>
</gene>
<feature type="binding site" evidence="9 13">
    <location>
        <position position="450"/>
    </location>
    <ligand>
        <name>Mn(2+)</name>
        <dbReference type="ChEBI" id="CHEBI:29035"/>
        <label>2</label>
    </ligand>
</feature>
<dbReference type="PANTHER" id="PTHR31637">
    <property type="entry name" value="2,3-BISPHOSPHOGLYCERATE-INDEPENDENT PHOSPHOGLYCERATE MUTASE"/>
    <property type="match status" value="1"/>
</dbReference>
<comment type="catalytic activity">
    <reaction evidence="1 9">
        <text>(2R)-2-phosphoglycerate = (2R)-3-phosphoglycerate</text>
        <dbReference type="Rhea" id="RHEA:15901"/>
        <dbReference type="ChEBI" id="CHEBI:58272"/>
        <dbReference type="ChEBI" id="CHEBI:58289"/>
        <dbReference type="EC" id="5.4.2.12"/>
    </reaction>
</comment>
<evidence type="ECO:0000256" key="2">
    <source>
        <dbReference type="ARBA" id="ARBA00002315"/>
    </source>
</evidence>
<comment type="pathway">
    <text evidence="3 9">Carbohydrate degradation; glycolysis; pyruvate from D-glyceraldehyde 3-phosphate: step 3/5.</text>
</comment>
<accession>A0A1F5NE57</accession>
<feature type="binding site" evidence="9 13">
    <location>
        <position position="12"/>
    </location>
    <ligand>
        <name>Mn(2+)</name>
        <dbReference type="ChEBI" id="CHEBI:29035"/>
        <label>2</label>
    </ligand>
</feature>
<keyword evidence="7 9" id="KW-0464">Manganese</keyword>
<dbReference type="GO" id="GO:0006096">
    <property type="term" value="P:glycolytic process"/>
    <property type="evidence" value="ECO:0007669"/>
    <property type="project" value="UniProtKB-UniRule"/>
</dbReference>
<feature type="binding site" evidence="9 12">
    <location>
        <position position="123"/>
    </location>
    <ligand>
        <name>substrate</name>
    </ligand>
</feature>
<evidence type="ECO:0000313" key="16">
    <source>
        <dbReference type="EMBL" id="OGE75936.1"/>
    </source>
</evidence>
<dbReference type="SUPFAM" id="SSF64158">
    <property type="entry name" value="2,3-Bisphosphoglycerate-independent phosphoglycerate mutase, substrate-binding domain"/>
    <property type="match status" value="1"/>
</dbReference>
<feature type="binding site" evidence="9 13">
    <location>
        <position position="412"/>
    </location>
    <ligand>
        <name>Mn(2+)</name>
        <dbReference type="ChEBI" id="CHEBI:29035"/>
        <label>1</label>
    </ligand>
</feature>
<evidence type="ECO:0000256" key="1">
    <source>
        <dbReference type="ARBA" id="ARBA00000370"/>
    </source>
</evidence>
<evidence type="ECO:0000256" key="4">
    <source>
        <dbReference type="ARBA" id="ARBA00008819"/>
    </source>
</evidence>
<comment type="caution">
    <text evidence="16">The sequence shown here is derived from an EMBL/GenBank/DDBJ whole genome shotgun (WGS) entry which is preliminary data.</text>
</comment>
<evidence type="ECO:0000256" key="12">
    <source>
        <dbReference type="PIRSR" id="PIRSR001492-2"/>
    </source>
</evidence>
<dbReference type="PIRSF" id="PIRSF001492">
    <property type="entry name" value="IPGAM"/>
    <property type="match status" value="1"/>
</dbReference>
<evidence type="ECO:0000256" key="10">
    <source>
        <dbReference type="NCBIfam" id="TIGR01307"/>
    </source>
</evidence>
<feature type="binding site" evidence="9 13">
    <location>
        <position position="408"/>
    </location>
    <ligand>
        <name>Mn(2+)</name>
        <dbReference type="ChEBI" id="CHEBI:29035"/>
        <label>1</label>
    </ligand>
</feature>
<comment type="similarity">
    <text evidence="4 9">Belongs to the BPG-independent phosphoglycerate mutase family.</text>
</comment>
<dbReference type="Proteomes" id="UP000176547">
    <property type="component" value="Unassembled WGS sequence"/>
</dbReference>
<evidence type="ECO:0000256" key="5">
    <source>
        <dbReference type="ARBA" id="ARBA00022723"/>
    </source>
</evidence>
<dbReference type="GO" id="GO:0005829">
    <property type="term" value="C:cytosol"/>
    <property type="evidence" value="ECO:0007669"/>
    <property type="project" value="TreeGrafter"/>
</dbReference>
<dbReference type="UniPathway" id="UPA00109">
    <property type="reaction ID" value="UER00186"/>
</dbReference>
<dbReference type="Pfam" id="PF06415">
    <property type="entry name" value="iPGM_N"/>
    <property type="match status" value="1"/>
</dbReference>
<evidence type="ECO:0000256" key="3">
    <source>
        <dbReference type="ARBA" id="ARBA00004798"/>
    </source>
</evidence>
<evidence type="ECO:0000313" key="17">
    <source>
        <dbReference type="Proteomes" id="UP000176547"/>
    </source>
</evidence>
<feature type="binding site" evidence="9 12">
    <location>
        <position position="185"/>
    </location>
    <ligand>
        <name>substrate</name>
    </ligand>
</feature>
<dbReference type="GO" id="GO:0006007">
    <property type="term" value="P:glucose catabolic process"/>
    <property type="evidence" value="ECO:0007669"/>
    <property type="project" value="InterPro"/>
</dbReference>
<dbReference type="EC" id="5.4.2.12" evidence="9 10"/>
<keyword evidence="6 9" id="KW-0324">Glycolysis</keyword>
<comment type="cofactor">
    <cofactor evidence="9">
        <name>Mn(2+)</name>
        <dbReference type="ChEBI" id="CHEBI:29035"/>
    </cofactor>
    <text evidence="9">Binds 2 manganese ions per subunit.</text>
</comment>
<keyword evidence="8 9" id="KW-0413">Isomerase</keyword>
<dbReference type="AlphaFoldDB" id="A0A1F5NE57"/>
<dbReference type="FunFam" id="3.40.1450.10:FF:000002">
    <property type="entry name" value="2,3-bisphosphoglycerate-independent phosphoglycerate mutase"/>
    <property type="match status" value="1"/>
</dbReference>
<evidence type="ECO:0000259" key="15">
    <source>
        <dbReference type="Pfam" id="PF06415"/>
    </source>
</evidence>
<feature type="binding site" evidence="9 12">
    <location>
        <begin position="260"/>
        <end position="263"/>
    </location>
    <ligand>
        <name>substrate</name>
    </ligand>
</feature>
<evidence type="ECO:0000256" key="6">
    <source>
        <dbReference type="ARBA" id="ARBA00023152"/>
    </source>
</evidence>
<evidence type="ECO:0000256" key="9">
    <source>
        <dbReference type="HAMAP-Rule" id="MF_01038"/>
    </source>
</evidence>
<keyword evidence="5 9" id="KW-0479">Metal-binding</keyword>
<dbReference type="GO" id="GO:0004619">
    <property type="term" value="F:phosphoglycerate mutase activity"/>
    <property type="evidence" value="ECO:0007669"/>
    <property type="project" value="UniProtKB-UniRule"/>
</dbReference>
<dbReference type="EMBL" id="MFEG01000022">
    <property type="protein sequence ID" value="OGE75936.1"/>
    <property type="molecule type" value="Genomic_DNA"/>
</dbReference>
<feature type="domain" description="Metalloenzyme" evidence="14">
    <location>
        <begin position="4"/>
        <end position="517"/>
    </location>
</feature>
<sequence>MTYKQVVLLILDGFGVASPSEGNPVVAANPRNLNYLINNFPATTLQASGPSVGLPWGELGNSEVGHLNLGAGRIVSQDLPRIGKAIANEEFFKNPAFLGALAHAKKNNSKIHLLGLVSEGGVHSAEEHLDALFRLFSRESFPQVFLHMFTDGRDTLPRAALGVLDRLSRKFLELGIGKIATITGRFYAMDRGEHWEVTEQTYRAMVHGEGTKAPSAREAIQSYYDQQIYDETIPPTVIATGDQPVARIESGDAVIFFNFRHDRQVQLATAFLNPRGGKFSKPLENIPNLYIATMTEYKKGLPAVVAFPSVEIKNGIGEVLSMHQLTQINITQFHTAESEKYAHVTSFFNGGREEPWPGEEREIITSPESYQKRYQDVPEMSVAKIAETVVRQLGQGKNFILANIANCDMVGHTGNKDACVRAVQAVDAAIGAIFAAAVKAGAALVITADHGNVEEILDPRTGMVDTEHTLNPVPFIVAAPGLSRKTPLLKGYLELPGIVPEGVLSDVSPTILELFGIPSPPEMTAVSLMPILQKQVE</sequence>
<name>A0A1F5NE57_9BACT</name>
<comment type="function">
    <text evidence="2 9">Catalyzes the interconversion of 2-phosphoglycerate and 3-phosphoglycerate.</text>
</comment>
<evidence type="ECO:0000256" key="8">
    <source>
        <dbReference type="ARBA" id="ARBA00023235"/>
    </source>
</evidence>